<dbReference type="Pfam" id="PF13622">
    <property type="entry name" value="4HBT_3"/>
    <property type="match status" value="1"/>
</dbReference>
<evidence type="ECO:0000259" key="5">
    <source>
        <dbReference type="Pfam" id="PF20789"/>
    </source>
</evidence>
<evidence type="ECO:0000259" key="4">
    <source>
        <dbReference type="Pfam" id="PF13622"/>
    </source>
</evidence>
<dbReference type="AlphaFoldDB" id="A0A5Q2RHT6"/>
<dbReference type="GO" id="GO:0006637">
    <property type="term" value="P:acyl-CoA metabolic process"/>
    <property type="evidence" value="ECO:0007669"/>
    <property type="project" value="InterPro"/>
</dbReference>
<dbReference type="KEGG" id="atq:GH723_15705"/>
<dbReference type="CDD" id="cd03445">
    <property type="entry name" value="Thioesterase_II_repeat2"/>
    <property type="match status" value="1"/>
</dbReference>
<dbReference type="InterPro" id="IPR042171">
    <property type="entry name" value="Acyl-CoA_hotdog"/>
</dbReference>
<dbReference type="CDD" id="cd03444">
    <property type="entry name" value="Thioesterase_II_repeat1"/>
    <property type="match status" value="1"/>
</dbReference>
<proteinExistence type="inferred from homology"/>
<dbReference type="InterPro" id="IPR029069">
    <property type="entry name" value="HotDog_dom_sf"/>
</dbReference>
<dbReference type="GO" id="GO:0047617">
    <property type="term" value="F:fatty acyl-CoA hydrolase activity"/>
    <property type="evidence" value="ECO:0007669"/>
    <property type="project" value="InterPro"/>
</dbReference>
<feature type="compositionally biased region" description="Basic and acidic residues" evidence="3">
    <location>
        <begin position="150"/>
        <end position="162"/>
    </location>
</feature>
<reference evidence="6 7" key="1">
    <citation type="submission" date="2019-11" db="EMBL/GenBank/DDBJ databases">
        <authorList>
            <person name="He Y."/>
        </authorList>
    </citation>
    <scope>NUCLEOTIDE SEQUENCE [LARGE SCALE GENOMIC DNA]</scope>
    <source>
        <strain evidence="6 7">SCSIO 58843</strain>
    </source>
</reference>
<dbReference type="Proteomes" id="UP000334019">
    <property type="component" value="Chromosome"/>
</dbReference>
<evidence type="ECO:0000256" key="1">
    <source>
        <dbReference type="ARBA" id="ARBA00006538"/>
    </source>
</evidence>
<dbReference type="InterPro" id="IPR049450">
    <property type="entry name" value="ACOT8-like_C"/>
</dbReference>
<dbReference type="Pfam" id="PF20789">
    <property type="entry name" value="4HBT_3C"/>
    <property type="match status" value="1"/>
</dbReference>
<dbReference type="PANTHER" id="PTHR11066:SF34">
    <property type="entry name" value="ACYL-COENZYME A THIOESTERASE 8"/>
    <property type="match status" value="1"/>
</dbReference>
<dbReference type="SUPFAM" id="SSF54637">
    <property type="entry name" value="Thioesterase/thiol ester dehydrase-isomerase"/>
    <property type="match status" value="2"/>
</dbReference>
<keyword evidence="7" id="KW-1185">Reference proteome</keyword>
<evidence type="ECO:0000256" key="2">
    <source>
        <dbReference type="ARBA" id="ARBA00022801"/>
    </source>
</evidence>
<evidence type="ECO:0000313" key="6">
    <source>
        <dbReference type="EMBL" id="QGG96428.1"/>
    </source>
</evidence>
<name>A0A5Q2RHT6_9ACTN</name>
<protein>
    <submittedName>
        <fullName evidence="6">Acyl-CoA thioesterase II</fullName>
    </submittedName>
</protein>
<accession>A0A5Q2RHT6</accession>
<comment type="similarity">
    <text evidence="1">Belongs to the C/M/P thioester hydrolase family.</text>
</comment>
<gene>
    <name evidence="6" type="ORF">GH723_15705</name>
</gene>
<organism evidence="6 7">
    <name type="scientific">Actinomarinicola tropica</name>
    <dbReference type="NCBI Taxonomy" id="2789776"/>
    <lineage>
        <taxon>Bacteria</taxon>
        <taxon>Bacillati</taxon>
        <taxon>Actinomycetota</taxon>
        <taxon>Acidimicrobiia</taxon>
        <taxon>Acidimicrobiales</taxon>
        <taxon>Iamiaceae</taxon>
        <taxon>Actinomarinicola</taxon>
    </lineage>
</organism>
<dbReference type="PANTHER" id="PTHR11066">
    <property type="entry name" value="ACYL-COA THIOESTERASE"/>
    <property type="match status" value="1"/>
</dbReference>
<feature type="domain" description="Acyl-CoA thioesterase-like C-terminal" evidence="5">
    <location>
        <begin position="144"/>
        <end position="277"/>
    </location>
</feature>
<feature type="region of interest" description="Disordered" evidence="3">
    <location>
        <begin position="127"/>
        <end position="169"/>
    </location>
</feature>
<keyword evidence="2" id="KW-0378">Hydrolase</keyword>
<feature type="compositionally biased region" description="Low complexity" evidence="3">
    <location>
        <begin position="127"/>
        <end position="138"/>
    </location>
</feature>
<dbReference type="InterPro" id="IPR049449">
    <property type="entry name" value="TesB_ACOT8-like_N"/>
</dbReference>
<dbReference type="EMBL" id="CP045851">
    <property type="protein sequence ID" value="QGG96428.1"/>
    <property type="molecule type" value="Genomic_DNA"/>
</dbReference>
<feature type="compositionally biased region" description="Acidic residues" evidence="3">
    <location>
        <begin position="139"/>
        <end position="148"/>
    </location>
</feature>
<evidence type="ECO:0000313" key="7">
    <source>
        <dbReference type="Proteomes" id="UP000334019"/>
    </source>
</evidence>
<dbReference type="GO" id="GO:0009062">
    <property type="term" value="P:fatty acid catabolic process"/>
    <property type="evidence" value="ECO:0007669"/>
    <property type="project" value="TreeGrafter"/>
</dbReference>
<dbReference type="InterPro" id="IPR003703">
    <property type="entry name" value="Acyl_CoA_thio"/>
</dbReference>
<sequence>MDDIDDGSGPHPDISLLIERLTLERIDRDIFRSPHPGDGEGRLFGGQVAAQALRAAATTVEAAHEVNSLHCYFMRPGRFGSPVTFLVDRIRDGSSFSTRRVVAVQEGEAILNLDASFHAEEEGDEVVVPGPVGRVPAPDEVEREDPEDQPTQRRPFDRRELDPPADGSTRTFWIRARGDLPEDPVVHACVLTYLSDSGPVSAARRSLGGGGRWGWEGLDLMTASLDHTMWFHRPVRADQWLLYDLRAVGVGRARGLTHGSLWTTSGDLAVSVAQESLLRRRRPRG</sequence>
<dbReference type="RefSeq" id="WP_153760532.1">
    <property type="nucleotide sequence ID" value="NZ_CP045851.1"/>
</dbReference>
<evidence type="ECO:0000256" key="3">
    <source>
        <dbReference type="SAM" id="MobiDB-lite"/>
    </source>
</evidence>
<dbReference type="Gene3D" id="2.40.160.210">
    <property type="entry name" value="Acyl-CoA thioesterase, double hotdog domain"/>
    <property type="match status" value="1"/>
</dbReference>
<feature type="domain" description="Acyl-CoA thioesterase-like N-terminal HotDog" evidence="4">
    <location>
        <begin position="41"/>
        <end position="117"/>
    </location>
</feature>